<sequence>MQTHSQSEASPFTTRFATGWAGACSSVRWRSWPGFTTSPPLLYCRHHFSSHRPLQLFVYTPRRSSPRRRTAPASSAPRLASPSCRRASPRLAAAPRRALSPRRLARLAPSRLAPPPTHPAPASSPSPPTHPMAEPRHARHLRHSAHRYDQGDVKFSPFCPDSPKWDYGFGCVGEDSTWARIGCPVTTTMLKNEGVAAFYKKRSTGSLSSTPRFLNSHSPSSSSSVFASSTSSFSRSTSFFHCAPSPTCVNLSAPSVRFSLDRSVSPNRSIAVSSQWRPDRPTHTTTSAPPSNRALVAFFVFSHRGRRRH</sequence>
<gene>
    <name evidence="2" type="ORF">Fmac_011831</name>
</gene>
<protein>
    <submittedName>
        <fullName evidence="2">Uncharacterized protein</fullName>
    </submittedName>
</protein>
<proteinExistence type="predicted"/>
<feature type="region of interest" description="Disordered" evidence="1">
    <location>
        <begin position="59"/>
        <end position="143"/>
    </location>
</feature>
<feature type="compositionally biased region" description="Low complexity" evidence="1">
    <location>
        <begin position="71"/>
        <end position="98"/>
    </location>
</feature>
<feature type="compositionally biased region" description="Pro residues" evidence="1">
    <location>
        <begin position="112"/>
        <end position="130"/>
    </location>
</feature>
<dbReference type="Proteomes" id="UP001603857">
    <property type="component" value="Unassembled WGS sequence"/>
</dbReference>
<feature type="region of interest" description="Disordered" evidence="1">
    <location>
        <begin position="270"/>
        <end position="290"/>
    </location>
</feature>
<organism evidence="2 3">
    <name type="scientific">Flemingia macrophylla</name>
    <dbReference type="NCBI Taxonomy" id="520843"/>
    <lineage>
        <taxon>Eukaryota</taxon>
        <taxon>Viridiplantae</taxon>
        <taxon>Streptophyta</taxon>
        <taxon>Embryophyta</taxon>
        <taxon>Tracheophyta</taxon>
        <taxon>Spermatophyta</taxon>
        <taxon>Magnoliopsida</taxon>
        <taxon>eudicotyledons</taxon>
        <taxon>Gunneridae</taxon>
        <taxon>Pentapetalae</taxon>
        <taxon>rosids</taxon>
        <taxon>fabids</taxon>
        <taxon>Fabales</taxon>
        <taxon>Fabaceae</taxon>
        <taxon>Papilionoideae</taxon>
        <taxon>50 kb inversion clade</taxon>
        <taxon>NPAAA clade</taxon>
        <taxon>indigoferoid/millettioid clade</taxon>
        <taxon>Phaseoleae</taxon>
        <taxon>Flemingia</taxon>
    </lineage>
</organism>
<evidence type="ECO:0000256" key="1">
    <source>
        <dbReference type="SAM" id="MobiDB-lite"/>
    </source>
</evidence>
<accession>A0ABD1MQN0</accession>
<keyword evidence="3" id="KW-1185">Reference proteome</keyword>
<comment type="caution">
    <text evidence="2">The sequence shown here is derived from an EMBL/GenBank/DDBJ whole genome shotgun (WGS) entry which is preliminary data.</text>
</comment>
<name>A0ABD1MQN0_9FABA</name>
<evidence type="ECO:0000313" key="2">
    <source>
        <dbReference type="EMBL" id="KAL2337385.1"/>
    </source>
</evidence>
<reference evidence="2 3" key="1">
    <citation type="submission" date="2024-08" db="EMBL/GenBank/DDBJ databases">
        <title>Insights into the chromosomal genome structure of Flemingia macrophylla.</title>
        <authorList>
            <person name="Ding Y."/>
            <person name="Zhao Y."/>
            <person name="Bi W."/>
            <person name="Wu M."/>
            <person name="Zhao G."/>
            <person name="Gong Y."/>
            <person name="Li W."/>
            <person name="Zhang P."/>
        </authorList>
    </citation>
    <scope>NUCLEOTIDE SEQUENCE [LARGE SCALE GENOMIC DNA]</scope>
    <source>
        <strain evidence="2">DYQJB</strain>
        <tissue evidence="2">Leaf</tissue>
    </source>
</reference>
<dbReference type="EMBL" id="JBGMDY010000004">
    <property type="protein sequence ID" value="KAL2337385.1"/>
    <property type="molecule type" value="Genomic_DNA"/>
</dbReference>
<evidence type="ECO:0000313" key="3">
    <source>
        <dbReference type="Proteomes" id="UP001603857"/>
    </source>
</evidence>
<dbReference type="AlphaFoldDB" id="A0ABD1MQN0"/>